<proteinExistence type="predicted"/>
<evidence type="ECO:0000259" key="1">
    <source>
        <dbReference type="Pfam" id="PF03235"/>
    </source>
</evidence>
<organism evidence="2 3">
    <name type="scientific">Spirosoma flavum</name>
    <dbReference type="NCBI Taxonomy" id="2048557"/>
    <lineage>
        <taxon>Bacteria</taxon>
        <taxon>Pseudomonadati</taxon>
        <taxon>Bacteroidota</taxon>
        <taxon>Cytophagia</taxon>
        <taxon>Cytophagales</taxon>
        <taxon>Cytophagaceae</taxon>
        <taxon>Spirosoma</taxon>
    </lineage>
</organism>
<feature type="domain" description="GmrSD restriction endonucleases N-terminal" evidence="1">
    <location>
        <begin position="44"/>
        <end position="188"/>
    </location>
</feature>
<name>A0ABW6AUW5_9BACT</name>
<protein>
    <submittedName>
        <fullName evidence="2">DUF262 domain-containing protein</fullName>
    </submittedName>
</protein>
<gene>
    <name evidence="2" type="ORF">ACFS25_28695</name>
</gene>
<reference evidence="3" key="1">
    <citation type="journal article" date="2019" name="Int. J. Syst. Evol. Microbiol.">
        <title>The Global Catalogue of Microorganisms (GCM) 10K type strain sequencing project: providing services to taxonomists for standard genome sequencing and annotation.</title>
        <authorList>
            <consortium name="The Broad Institute Genomics Platform"/>
            <consortium name="The Broad Institute Genome Sequencing Center for Infectious Disease"/>
            <person name="Wu L."/>
            <person name="Ma J."/>
        </authorList>
    </citation>
    <scope>NUCLEOTIDE SEQUENCE [LARGE SCALE GENOMIC DNA]</scope>
    <source>
        <strain evidence="3">KCTC 52490</strain>
    </source>
</reference>
<dbReference type="InterPro" id="IPR004919">
    <property type="entry name" value="GmrSD_N"/>
</dbReference>
<dbReference type="EMBL" id="JBHUOM010000044">
    <property type="protein sequence ID" value="MFD2937780.1"/>
    <property type="molecule type" value="Genomic_DNA"/>
</dbReference>
<evidence type="ECO:0000313" key="2">
    <source>
        <dbReference type="EMBL" id="MFD2937780.1"/>
    </source>
</evidence>
<comment type="caution">
    <text evidence="2">The sequence shown here is derived from an EMBL/GenBank/DDBJ whole genome shotgun (WGS) entry which is preliminary data.</text>
</comment>
<evidence type="ECO:0000313" key="3">
    <source>
        <dbReference type="Proteomes" id="UP001597512"/>
    </source>
</evidence>
<accession>A0ABW6AUW5</accession>
<keyword evidence="3" id="KW-1185">Reference proteome</keyword>
<dbReference type="RefSeq" id="WP_381508181.1">
    <property type="nucleotide sequence ID" value="NZ_JBHUOM010000044.1"/>
</dbReference>
<dbReference type="Pfam" id="PF03235">
    <property type="entry name" value="GmrSD_N"/>
    <property type="match status" value="1"/>
</dbReference>
<dbReference type="Proteomes" id="UP001597512">
    <property type="component" value="Unassembled WGS sequence"/>
</dbReference>
<dbReference type="PANTHER" id="PTHR39639">
    <property type="entry name" value="CHROMOSOME 16, WHOLE GENOME SHOTGUN SEQUENCE"/>
    <property type="match status" value="1"/>
</dbReference>
<dbReference type="PANTHER" id="PTHR39639:SF1">
    <property type="entry name" value="DUF262 DOMAIN-CONTAINING PROTEIN"/>
    <property type="match status" value="1"/>
</dbReference>
<sequence>MLHIREKANMKDIFEDSEDKLGVDVPKEKRYLNTASYDYSVQFISELMSGQHPKIILEVPFQRNFVWKEDRASQLIESVIMNVPIPPLYFSEEDNGKWLVIDGLQRLNALKNFYENEYPLKGLEILKELEKLKYKDLPPKAKDLLNDGLLRINVIKKDSHPDIKYDIFMRLNKGAVSLNYQELRNCLYRGDFNNEMKNLAKNPDYLKILNLKKPHDRYQDVEFAIRYFAIKENLQINEEGNYEIKSYTGKMVNFLNEYMDSKKKLTLSEVKHYKIEFDDLVKKILVVFSANTAFRDPLQDHSRINRPIAEFILLSFSEVNQEILEANADIIRKLLTDSLQDNEEFRRSISQRTSDREIVNLRINYWMKIFKDALGI</sequence>